<feature type="region of interest" description="Disordered" evidence="1">
    <location>
        <begin position="120"/>
        <end position="152"/>
    </location>
</feature>
<dbReference type="AlphaFoldDB" id="A0A699GVH4"/>
<dbReference type="InterPro" id="IPR041577">
    <property type="entry name" value="RT_RNaseH_2"/>
</dbReference>
<feature type="compositionally biased region" description="Basic residues" evidence="1">
    <location>
        <begin position="143"/>
        <end position="152"/>
    </location>
</feature>
<feature type="compositionally biased region" description="Basic residues" evidence="1">
    <location>
        <begin position="267"/>
        <end position="276"/>
    </location>
</feature>
<feature type="region of interest" description="Disordered" evidence="1">
    <location>
        <begin position="249"/>
        <end position="280"/>
    </location>
</feature>
<keyword evidence="5" id="KW-0695">RNA-directed DNA polymerase</keyword>
<dbReference type="SUPFAM" id="SSF56672">
    <property type="entry name" value="DNA/RNA polymerases"/>
    <property type="match status" value="1"/>
</dbReference>
<dbReference type="EMBL" id="BKCJ010066079">
    <property type="protein sequence ID" value="GEW61669.1"/>
    <property type="molecule type" value="Genomic_DNA"/>
</dbReference>
<dbReference type="Pfam" id="PF24626">
    <property type="entry name" value="SH3_Tf2-1"/>
    <property type="match status" value="1"/>
</dbReference>
<feature type="domain" description="RNase H type-1" evidence="2">
    <location>
        <begin position="446"/>
        <end position="554"/>
    </location>
</feature>
<dbReference type="InterPro" id="IPR012337">
    <property type="entry name" value="RNaseH-like_sf"/>
</dbReference>
<sequence>MRRACESRKERGNSQQRKGYDNFHGPALGTNNKTKDHLELLHGPRNFFLNTRRQQRLHPKIKNQMIPATTPLLGFNDKISWPLGKISLMVTLGDEEHSSNAMMNFMVVRSPSPYNGIIGRPGHLPAQGTYKRSQSSNPPRVSGSHRHDRRKPIQKGRMELWNLLKENLDIFAWKPADMTGIPSSIAKHRLNIRERCQLLRRKRRGHAPDRNKAIQEEVAKLVEAEIIREVHYHDWLSNPVMVKKHDGSWRIKSGSSDKATITPNTKRGSKPKKKASKPGQIPVQVCRKVTPFLQNSKKCVKKSDFQWTPEAEKAFQSMKKYIAELPMVTTPKSKEELTMYLCAAKEAISAVLLTKRDSWQIPVYFVSRALQAPEINYNPIEKVVLALVHAIRRLRRPRTSIRGQNLADFIVEKPDEEGPSAEVEHKETVPKPWILFTDGLSCLEGSGAGLILTSLEGEEFTYALRFKFDASNNEEEYKALISGMWIAEQMGGKNLTAKVDSRLIANQINGLYKAKEQSMTQYLEKAKSLIDSFKIFSIEQVPRSENKKADVLSKIASTSFAHLTKQVLVETLKRKSIEEREILVVVEEEGYCWMTPLIEYLTEGTLPAKTKKACTIKIKARQYTMINEVLYRNSFLEPWLQCVGPAQAKYVVKEIHEGSCSMHSGPRSVVEAKPVASITDSQVKKFVWDNIVCRFEIPGEIISDNEKQFRDNPFKDWCEKLNIKQRLGENNKNWVEEVPHVLWAHRTLIKTSNGDTLFSFTYGTKAVIPIEIGMPSLRCAKVNQAKNDEGILLNLDILEERREKVVIREARSKAKMKKYYNAKVRSTSFRPGDFVYRSNEASHAKESGKLGPKWEGPYEVIEALGKGAYKLRNSSEYILPRMWNVQDLKKCYL</sequence>
<dbReference type="GO" id="GO:0003676">
    <property type="term" value="F:nucleic acid binding"/>
    <property type="evidence" value="ECO:0007669"/>
    <property type="project" value="InterPro"/>
</dbReference>
<dbReference type="SUPFAM" id="SSF53098">
    <property type="entry name" value="Ribonuclease H-like"/>
    <property type="match status" value="2"/>
</dbReference>
<feature type="domain" description="Tf2-1-like SH3-like" evidence="4">
    <location>
        <begin position="834"/>
        <end position="891"/>
    </location>
</feature>
<keyword evidence="5" id="KW-0548">Nucleotidyltransferase</keyword>
<keyword evidence="5" id="KW-0808">Transferase</keyword>
<feature type="region of interest" description="Disordered" evidence="1">
    <location>
        <begin position="1"/>
        <end position="26"/>
    </location>
</feature>
<feature type="compositionally biased region" description="Basic and acidic residues" evidence="1">
    <location>
        <begin position="1"/>
        <end position="12"/>
    </location>
</feature>
<evidence type="ECO:0000259" key="2">
    <source>
        <dbReference type="Pfam" id="PF13456"/>
    </source>
</evidence>
<dbReference type="CDD" id="cd09279">
    <property type="entry name" value="RNase_HI_like"/>
    <property type="match status" value="1"/>
</dbReference>
<evidence type="ECO:0000259" key="4">
    <source>
        <dbReference type="Pfam" id="PF24626"/>
    </source>
</evidence>
<dbReference type="PANTHER" id="PTHR48475:SF2">
    <property type="entry name" value="RIBONUCLEASE H"/>
    <property type="match status" value="1"/>
</dbReference>
<evidence type="ECO:0000256" key="1">
    <source>
        <dbReference type="SAM" id="MobiDB-lite"/>
    </source>
</evidence>
<reference evidence="5" key="1">
    <citation type="journal article" date="2019" name="Sci. Rep.">
        <title>Draft genome of Tanacetum cinerariifolium, the natural source of mosquito coil.</title>
        <authorList>
            <person name="Yamashiro T."/>
            <person name="Shiraishi A."/>
            <person name="Satake H."/>
            <person name="Nakayama K."/>
        </authorList>
    </citation>
    <scope>NUCLEOTIDE SEQUENCE</scope>
</reference>
<proteinExistence type="predicted"/>
<accession>A0A699GVH4</accession>
<protein>
    <submittedName>
        <fullName evidence="5">Reverse transcriptase domain-containing protein</fullName>
    </submittedName>
</protein>
<dbReference type="Pfam" id="PF13456">
    <property type="entry name" value="RVT_3"/>
    <property type="match status" value="1"/>
</dbReference>
<feature type="compositionally biased region" description="Polar residues" evidence="1">
    <location>
        <begin position="130"/>
        <end position="139"/>
    </location>
</feature>
<dbReference type="InterPro" id="IPR036397">
    <property type="entry name" value="RNaseH_sf"/>
</dbReference>
<evidence type="ECO:0000259" key="3">
    <source>
        <dbReference type="Pfam" id="PF17919"/>
    </source>
</evidence>
<dbReference type="Gene3D" id="3.10.10.10">
    <property type="entry name" value="HIV Type 1 Reverse Transcriptase, subunit A, domain 1"/>
    <property type="match status" value="1"/>
</dbReference>
<dbReference type="Gene3D" id="3.30.420.10">
    <property type="entry name" value="Ribonuclease H-like superfamily/Ribonuclease H"/>
    <property type="match status" value="2"/>
</dbReference>
<feature type="domain" description="Reverse transcriptase/retrotransposon-derived protein RNase H-like" evidence="3">
    <location>
        <begin position="307"/>
        <end position="395"/>
    </location>
</feature>
<dbReference type="InterPro" id="IPR002156">
    <property type="entry name" value="RNaseH_domain"/>
</dbReference>
<name>A0A699GVH4_TANCI</name>
<dbReference type="Pfam" id="PF17919">
    <property type="entry name" value="RT_RNaseH_2"/>
    <property type="match status" value="1"/>
</dbReference>
<feature type="compositionally biased region" description="Polar residues" evidence="1">
    <location>
        <begin position="253"/>
        <end position="265"/>
    </location>
</feature>
<dbReference type="InterPro" id="IPR043502">
    <property type="entry name" value="DNA/RNA_pol_sf"/>
</dbReference>
<dbReference type="GO" id="GO:0004523">
    <property type="term" value="F:RNA-DNA hybrid ribonuclease activity"/>
    <property type="evidence" value="ECO:0007669"/>
    <property type="project" value="InterPro"/>
</dbReference>
<evidence type="ECO:0000313" key="5">
    <source>
        <dbReference type="EMBL" id="GEW61669.1"/>
    </source>
</evidence>
<gene>
    <name evidence="5" type="ORF">Tci_233645</name>
</gene>
<dbReference type="InterPro" id="IPR056924">
    <property type="entry name" value="SH3_Tf2-1"/>
</dbReference>
<dbReference type="PANTHER" id="PTHR48475">
    <property type="entry name" value="RIBONUCLEASE H"/>
    <property type="match status" value="1"/>
</dbReference>
<comment type="caution">
    <text evidence="5">The sequence shown here is derived from an EMBL/GenBank/DDBJ whole genome shotgun (WGS) entry which is preliminary data.</text>
</comment>
<organism evidence="5">
    <name type="scientific">Tanacetum cinerariifolium</name>
    <name type="common">Dalmatian daisy</name>
    <name type="synonym">Chrysanthemum cinerariifolium</name>
    <dbReference type="NCBI Taxonomy" id="118510"/>
    <lineage>
        <taxon>Eukaryota</taxon>
        <taxon>Viridiplantae</taxon>
        <taxon>Streptophyta</taxon>
        <taxon>Embryophyta</taxon>
        <taxon>Tracheophyta</taxon>
        <taxon>Spermatophyta</taxon>
        <taxon>Magnoliopsida</taxon>
        <taxon>eudicotyledons</taxon>
        <taxon>Gunneridae</taxon>
        <taxon>Pentapetalae</taxon>
        <taxon>asterids</taxon>
        <taxon>campanulids</taxon>
        <taxon>Asterales</taxon>
        <taxon>Asteraceae</taxon>
        <taxon>Asteroideae</taxon>
        <taxon>Anthemideae</taxon>
        <taxon>Anthemidinae</taxon>
        <taxon>Tanacetum</taxon>
    </lineage>
</organism>
<dbReference type="GO" id="GO:0003964">
    <property type="term" value="F:RNA-directed DNA polymerase activity"/>
    <property type="evidence" value="ECO:0007669"/>
    <property type="project" value="UniProtKB-KW"/>
</dbReference>